<dbReference type="EMBL" id="CP003219">
    <property type="protein sequence ID" value="AEW96161.1"/>
    <property type="molecule type" value="Genomic_DNA"/>
</dbReference>
<dbReference type="AlphaFoldDB" id="G8WR04"/>
<gene>
    <name evidence="2" type="ordered locus">SCATT_37900</name>
</gene>
<dbReference type="HOGENOM" id="CLU_3296994_0_0_11"/>
<sequence>MNDSGASTSVRFGALSADPARPARSHRGRTSFTLVFRDLR</sequence>
<evidence type="ECO:0000313" key="2">
    <source>
        <dbReference type="EMBL" id="AEW96161.1"/>
    </source>
</evidence>
<accession>G8WR04</accession>
<dbReference type="Proteomes" id="UP000007842">
    <property type="component" value="Chromosome"/>
</dbReference>
<feature type="compositionally biased region" description="Polar residues" evidence="1">
    <location>
        <begin position="1"/>
        <end position="10"/>
    </location>
</feature>
<dbReference type="STRING" id="1003195.SCATT_37900"/>
<evidence type="ECO:0000256" key="1">
    <source>
        <dbReference type="SAM" id="MobiDB-lite"/>
    </source>
</evidence>
<keyword evidence="3" id="KW-1185">Reference proteome</keyword>
<proteinExistence type="predicted"/>
<dbReference type="KEGG" id="scy:SCATT_37900"/>
<name>G8WR04_STREN</name>
<evidence type="ECO:0000313" key="3">
    <source>
        <dbReference type="Proteomes" id="UP000007842"/>
    </source>
</evidence>
<reference evidence="3" key="1">
    <citation type="submission" date="2011-12" db="EMBL/GenBank/DDBJ databases">
        <title>Complete genome sequence of Streptomyces cattleya strain DSM 46488.</title>
        <authorList>
            <person name="Ou H.-Y."/>
            <person name="Li P."/>
            <person name="Zhao C."/>
            <person name="O'Hagan D."/>
            <person name="Deng Z."/>
        </authorList>
    </citation>
    <scope>NUCLEOTIDE SEQUENCE [LARGE SCALE GENOMIC DNA]</scope>
    <source>
        <strain evidence="3">ATCC 35852 / DSM 46488 / JCM 4925 / NBRC 14057 / NRRL 8057</strain>
    </source>
</reference>
<feature type="region of interest" description="Disordered" evidence="1">
    <location>
        <begin position="1"/>
        <end position="29"/>
    </location>
</feature>
<protein>
    <submittedName>
        <fullName evidence="2">Uncharacterized protein</fullName>
    </submittedName>
</protein>
<organism evidence="2 3">
    <name type="scientific">Streptantibioticus cattleyicolor (strain ATCC 35852 / DSM 46488 / JCM 4925 / NBRC 14057 / NRRL 8057)</name>
    <name type="common">Streptomyces cattleya</name>
    <dbReference type="NCBI Taxonomy" id="1003195"/>
    <lineage>
        <taxon>Bacteria</taxon>
        <taxon>Bacillati</taxon>
        <taxon>Actinomycetota</taxon>
        <taxon>Actinomycetes</taxon>
        <taxon>Kitasatosporales</taxon>
        <taxon>Streptomycetaceae</taxon>
        <taxon>Streptantibioticus</taxon>
    </lineage>
</organism>
<dbReference type="PATRIC" id="fig|1003195.29.peg.3785"/>